<dbReference type="AlphaFoldDB" id="A0A5B7DMR4"/>
<dbReference type="Proteomes" id="UP000324222">
    <property type="component" value="Unassembled WGS sequence"/>
</dbReference>
<gene>
    <name evidence="1" type="ORF">E2C01_015431</name>
</gene>
<protein>
    <submittedName>
        <fullName evidence="1">Uncharacterized protein</fullName>
    </submittedName>
</protein>
<accession>A0A5B7DMR4</accession>
<proteinExistence type="predicted"/>
<name>A0A5B7DMR4_PORTR</name>
<evidence type="ECO:0000313" key="1">
    <source>
        <dbReference type="EMBL" id="MPC22417.1"/>
    </source>
</evidence>
<comment type="caution">
    <text evidence="1">The sequence shown here is derived from an EMBL/GenBank/DDBJ whole genome shotgun (WGS) entry which is preliminary data.</text>
</comment>
<dbReference type="EMBL" id="VSRR010001086">
    <property type="protein sequence ID" value="MPC22417.1"/>
    <property type="molecule type" value="Genomic_DNA"/>
</dbReference>
<reference evidence="1 2" key="1">
    <citation type="submission" date="2019-05" db="EMBL/GenBank/DDBJ databases">
        <title>Another draft genome of Portunus trituberculatus and its Hox gene families provides insights of decapod evolution.</title>
        <authorList>
            <person name="Jeong J.-H."/>
            <person name="Song I."/>
            <person name="Kim S."/>
            <person name="Choi T."/>
            <person name="Kim D."/>
            <person name="Ryu S."/>
            <person name="Kim W."/>
        </authorList>
    </citation>
    <scope>NUCLEOTIDE SEQUENCE [LARGE SCALE GENOMIC DNA]</scope>
    <source>
        <tissue evidence="1">Muscle</tissue>
    </source>
</reference>
<keyword evidence="2" id="KW-1185">Reference proteome</keyword>
<sequence length="110" mass="11611">MVQVWLGRASCVGVSVGSTHRWGKAATFPGQPLVVRQAPSITASAAATVSDLQPRPAIPLRVCLTEVMASSSIAEQDTNTSDYRGSLNVLKNYITIAPPSHIYPSLTTSS</sequence>
<evidence type="ECO:0000313" key="2">
    <source>
        <dbReference type="Proteomes" id="UP000324222"/>
    </source>
</evidence>
<organism evidence="1 2">
    <name type="scientific">Portunus trituberculatus</name>
    <name type="common">Swimming crab</name>
    <name type="synonym">Neptunus trituberculatus</name>
    <dbReference type="NCBI Taxonomy" id="210409"/>
    <lineage>
        <taxon>Eukaryota</taxon>
        <taxon>Metazoa</taxon>
        <taxon>Ecdysozoa</taxon>
        <taxon>Arthropoda</taxon>
        <taxon>Crustacea</taxon>
        <taxon>Multicrustacea</taxon>
        <taxon>Malacostraca</taxon>
        <taxon>Eumalacostraca</taxon>
        <taxon>Eucarida</taxon>
        <taxon>Decapoda</taxon>
        <taxon>Pleocyemata</taxon>
        <taxon>Brachyura</taxon>
        <taxon>Eubrachyura</taxon>
        <taxon>Portunoidea</taxon>
        <taxon>Portunidae</taxon>
        <taxon>Portuninae</taxon>
        <taxon>Portunus</taxon>
    </lineage>
</organism>